<protein>
    <submittedName>
        <fullName evidence="2">Membrane protein</fullName>
    </submittedName>
</protein>
<evidence type="ECO:0000313" key="3">
    <source>
        <dbReference type="Proteomes" id="UP000025238"/>
    </source>
</evidence>
<feature type="transmembrane region" description="Helical" evidence="1">
    <location>
        <begin position="248"/>
        <end position="274"/>
    </location>
</feature>
<organism evidence="2 3">
    <name type="scientific">Stutzerimonas stutzeri</name>
    <name type="common">Pseudomonas stutzeri</name>
    <dbReference type="NCBI Taxonomy" id="316"/>
    <lineage>
        <taxon>Bacteria</taxon>
        <taxon>Pseudomonadati</taxon>
        <taxon>Pseudomonadota</taxon>
        <taxon>Gammaproteobacteria</taxon>
        <taxon>Pseudomonadales</taxon>
        <taxon>Pseudomonadaceae</taxon>
        <taxon>Stutzerimonas</taxon>
    </lineage>
</organism>
<keyword evidence="1" id="KW-0812">Transmembrane</keyword>
<accession>A0A023WNB5</accession>
<evidence type="ECO:0000313" key="2">
    <source>
        <dbReference type="EMBL" id="AHY41471.1"/>
    </source>
</evidence>
<proteinExistence type="predicted"/>
<dbReference type="Proteomes" id="UP000025238">
    <property type="component" value="Chromosome"/>
</dbReference>
<feature type="transmembrane region" description="Helical" evidence="1">
    <location>
        <begin position="71"/>
        <end position="86"/>
    </location>
</feature>
<feature type="transmembrane region" description="Helical" evidence="1">
    <location>
        <begin position="192"/>
        <end position="209"/>
    </location>
</feature>
<name>A0A023WNB5_STUST</name>
<dbReference type="EMBL" id="CP007509">
    <property type="protein sequence ID" value="AHY41471.1"/>
    <property type="molecule type" value="Genomic_DNA"/>
</dbReference>
<evidence type="ECO:0000256" key="1">
    <source>
        <dbReference type="SAM" id="Phobius"/>
    </source>
</evidence>
<dbReference type="PATRIC" id="fig|316.97.peg.601"/>
<feature type="transmembrane region" description="Helical" evidence="1">
    <location>
        <begin position="215"/>
        <end position="236"/>
    </location>
</feature>
<sequence>MRALAEFIMRGRMQAIFVVAGAAALPMLFWLSAAAGCLVLLRRGLNDALGVLVWAVLPALAWWYFGDPRTLLVLLGSLGLALLLRSQASWVRVMLCSVGLGLLYVWALGAVFGEPIAALASELQKVLPDALSGAYQQLSVEERGRLESLLAPVLTGLLAALLQVVTLVSLMLGRYWQAALYNPGGFGGEFRALRFPALPAMLLLVGMLLGPNLGAQLAVLTPLCSVPLVFAGIALMHGLVAQGRLPRFWLVGLYVTLVLFMQLIYPLLAVLAIVDSLFDFRGRAAGKNGAGPANGEG</sequence>
<keyword evidence="1" id="KW-1133">Transmembrane helix</keyword>
<dbReference type="KEGG" id="pstu:UIB01_02950"/>
<dbReference type="AlphaFoldDB" id="A0A023WNB5"/>
<feature type="transmembrane region" description="Helical" evidence="1">
    <location>
        <begin position="93"/>
        <end position="113"/>
    </location>
</feature>
<keyword evidence="1" id="KW-0472">Membrane</keyword>
<reference evidence="2 3" key="1">
    <citation type="submission" date="2014-03" db="EMBL/GenBank/DDBJ databases">
        <title>Complete genome sequence of Pseudomonas stutzeri 19SMN4.</title>
        <authorList>
            <person name="Brunet-Galmes I."/>
            <person name="Nogales B."/>
            <person name="Busquets A."/>
            <person name="Pena A."/>
            <person name="Gomila M."/>
            <person name="Garcia-Valdes E."/>
            <person name="Lalucat J."/>
            <person name="Bennasar A."/>
            <person name="Bosch R."/>
        </authorList>
    </citation>
    <scope>NUCLEOTIDE SEQUENCE [LARGE SCALE GENOMIC DNA]</scope>
    <source>
        <strain evidence="2 3">19SMN4</strain>
    </source>
</reference>
<feature type="transmembrane region" description="Helical" evidence="1">
    <location>
        <begin position="48"/>
        <end position="65"/>
    </location>
</feature>
<feature type="transmembrane region" description="Helical" evidence="1">
    <location>
        <begin position="15"/>
        <end position="41"/>
    </location>
</feature>
<feature type="transmembrane region" description="Helical" evidence="1">
    <location>
        <begin position="149"/>
        <end position="172"/>
    </location>
</feature>
<dbReference type="OrthoDB" id="5659946at2"/>
<gene>
    <name evidence="2" type="ORF">UIB01_02950</name>
</gene>